<keyword evidence="1" id="KW-0677">Repeat</keyword>
<name>A0A820NP69_9BILA</name>
<dbReference type="EMBL" id="CAJOAY010026577">
    <property type="protein sequence ID" value="CAF4391681.1"/>
    <property type="molecule type" value="Genomic_DNA"/>
</dbReference>
<organism evidence="3 4">
    <name type="scientific">Adineta steineri</name>
    <dbReference type="NCBI Taxonomy" id="433720"/>
    <lineage>
        <taxon>Eukaryota</taxon>
        <taxon>Metazoa</taxon>
        <taxon>Spiralia</taxon>
        <taxon>Gnathifera</taxon>
        <taxon>Rotifera</taxon>
        <taxon>Eurotatoria</taxon>
        <taxon>Bdelloidea</taxon>
        <taxon>Adinetida</taxon>
        <taxon>Adinetidae</taxon>
        <taxon>Adineta</taxon>
    </lineage>
</organism>
<dbReference type="InterPro" id="IPR013105">
    <property type="entry name" value="TPR_2"/>
</dbReference>
<accession>A0A820NP69</accession>
<feature type="non-terminal residue" evidence="3">
    <location>
        <position position="1"/>
    </location>
</feature>
<reference evidence="3" key="1">
    <citation type="submission" date="2021-02" db="EMBL/GenBank/DDBJ databases">
        <authorList>
            <person name="Nowell W R."/>
        </authorList>
    </citation>
    <scope>NUCLEOTIDE SEQUENCE</scope>
</reference>
<keyword evidence="2" id="KW-0802">TPR repeat</keyword>
<sequence length="79" mass="8978">MTASLSEPGDLREQGNQAFKQGKFQEAIDRYTEALNALVDLQLSETIKNDLTKCYSNRSQCYINLNQYEEAIEDATRAL</sequence>
<proteinExistence type="predicted"/>
<comment type="caution">
    <text evidence="3">The sequence shown here is derived from an EMBL/GenBank/DDBJ whole genome shotgun (WGS) entry which is preliminary data.</text>
</comment>
<dbReference type="PROSITE" id="PS50293">
    <property type="entry name" value="TPR_REGION"/>
    <property type="match status" value="1"/>
</dbReference>
<dbReference type="SUPFAM" id="SSF48452">
    <property type="entry name" value="TPR-like"/>
    <property type="match status" value="1"/>
</dbReference>
<dbReference type="Proteomes" id="UP000663881">
    <property type="component" value="Unassembled WGS sequence"/>
</dbReference>
<protein>
    <submittedName>
        <fullName evidence="3">Uncharacterized protein</fullName>
    </submittedName>
</protein>
<dbReference type="InterPro" id="IPR051966">
    <property type="entry name" value="RPAP3"/>
</dbReference>
<dbReference type="PANTHER" id="PTHR46423:SF1">
    <property type="entry name" value="RNA POLYMERASE II-ASSOCIATED PROTEIN 3"/>
    <property type="match status" value="1"/>
</dbReference>
<evidence type="ECO:0000256" key="1">
    <source>
        <dbReference type="ARBA" id="ARBA00022737"/>
    </source>
</evidence>
<dbReference type="Gene3D" id="1.25.40.10">
    <property type="entry name" value="Tetratricopeptide repeat domain"/>
    <property type="match status" value="1"/>
</dbReference>
<dbReference type="AlphaFoldDB" id="A0A820NP69"/>
<gene>
    <name evidence="3" type="ORF">OKA104_LOCUS50911</name>
</gene>
<dbReference type="Pfam" id="PF07719">
    <property type="entry name" value="TPR_2"/>
    <property type="match status" value="1"/>
</dbReference>
<dbReference type="GO" id="GO:0101031">
    <property type="term" value="C:protein folding chaperone complex"/>
    <property type="evidence" value="ECO:0007669"/>
    <property type="project" value="TreeGrafter"/>
</dbReference>
<evidence type="ECO:0000313" key="4">
    <source>
        <dbReference type="Proteomes" id="UP000663881"/>
    </source>
</evidence>
<dbReference type="InterPro" id="IPR011990">
    <property type="entry name" value="TPR-like_helical_dom_sf"/>
</dbReference>
<evidence type="ECO:0000313" key="3">
    <source>
        <dbReference type="EMBL" id="CAF4391681.1"/>
    </source>
</evidence>
<evidence type="ECO:0000256" key="2">
    <source>
        <dbReference type="ARBA" id="ARBA00022803"/>
    </source>
</evidence>
<dbReference type="PANTHER" id="PTHR46423">
    <property type="entry name" value="RNA POLYMERASE II-ASSOCIATED PROTEIN 3"/>
    <property type="match status" value="1"/>
</dbReference>
<feature type="non-terminal residue" evidence="3">
    <location>
        <position position="79"/>
    </location>
</feature>